<dbReference type="Pfam" id="PF26421">
    <property type="entry name" value="Avidin_like"/>
    <property type="match status" value="1"/>
</dbReference>
<feature type="region of interest" description="Disordered" evidence="1">
    <location>
        <begin position="1"/>
        <end position="22"/>
    </location>
</feature>
<gene>
    <name evidence="2" type="ORF">GCU68_04075</name>
</gene>
<dbReference type="InterPro" id="IPR058595">
    <property type="entry name" value="Avidin-like"/>
</dbReference>
<dbReference type="Proteomes" id="UP000326170">
    <property type="component" value="Chromosome"/>
</dbReference>
<proteinExistence type="predicted"/>
<name>A0A5P9P1Q8_9EURY</name>
<protein>
    <recommendedName>
        <fullName evidence="4">N-acetylglutamate synthase</fullName>
    </recommendedName>
</protein>
<evidence type="ECO:0000313" key="2">
    <source>
        <dbReference type="EMBL" id="QFU81780.1"/>
    </source>
</evidence>
<accession>A0A5P9P1Q8</accession>
<feature type="region of interest" description="Disordered" evidence="1">
    <location>
        <begin position="96"/>
        <end position="117"/>
    </location>
</feature>
<dbReference type="OrthoDB" id="191191at2157"/>
<evidence type="ECO:0008006" key="4">
    <source>
        <dbReference type="Google" id="ProtNLM"/>
    </source>
</evidence>
<dbReference type="EMBL" id="CP045488">
    <property type="protein sequence ID" value="QFU81780.1"/>
    <property type="molecule type" value="Genomic_DNA"/>
</dbReference>
<sequence length="117" mass="12902">MTDEISLDGRTLAGVTNDEGGEVGADTVFHFEQNGERIYANYSGGSVVDGHLVGTFDGEQWDIRYTQINVENETATGHSIGDVELLDDGRIRAEDEWEWESKPGKGESVHEEVDQTL</sequence>
<organism evidence="2 3">
    <name type="scientific">Natronorubrum aibiense</name>
    <dbReference type="NCBI Taxonomy" id="348826"/>
    <lineage>
        <taxon>Archaea</taxon>
        <taxon>Methanobacteriati</taxon>
        <taxon>Methanobacteriota</taxon>
        <taxon>Stenosarchaea group</taxon>
        <taxon>Halobacteria</taxon>
        <taxon>Halobacteriales</taxon>
        <taxon>Natrialbaceae</taxon>
        <taxon>Natronorubrum</taxon>
    </lineage>
</organism>
<dbReference type="RefSeq" id="WP_152939223.1">
    <property type="nucleotide sequence ID" value="NZ_CP045488.1"/>
</dbReference>
<evidence type="ECO:0000313" key="3">
    <source>
        <dbReference type="Proteomes" id="UP000326170"/>
    </source>
</evidence>
<keyword evidence="3" id="KW-1185">Reference proteome</keyword>
<reference evidence="2 3" key="1">
    <citation type="journal article" date="2007" name="Int. J. Syst. Evol. Microbiol.">
        <title>Natronorubrum sulfidifaciens sp. nov., an extremely haloalkaliphilic archaeon isolated from Aiding salt lake in Xin-Jiang, China.</title>
        <authorList>
            <person name="Cui H.L."/>
            <person name="Tohty D."/>
            <person name="Liu H.C."/>
            <person name="Liu S.J."/>
            <person name="Oren A."/>
            <person name="Zhou P.J."/>
        </authorList>
    </citation>
    <scope>NUCLEOTIDE SEQUENCE [LARGE SCALE GENOMIC DNA]</scope>
    <source>
        <strain evidence="2 3">7-3</strain>
    </source>
</reference>
<evidence type="ECO:0000256" key="1">
    <source>
        <dbReference type="SAM" id="MobiDB-lite"/>
    </source>
</evidence>
<dbReference type="KEGG" id="nas:GCU68_04075"/>
<dbReference type="GeneID" id="42300197"/>
<dbReference type="AlphaFoldDB" id="A0A5P9P1Q8"/>